<gene>
    <name evidence="1" type="ORF">S01H4_50817</name>
</gene>
<protein>
    <submittedName>
        <fullName evidence="1">Uncharacterized protein</fullName>
    </submittedName>
</protein>
<accession>X1DDL6</accession>
<organism evidence="1">
    <name type="scientific">marine sediment metagenome</name>
    <dbReference type="NCBI Taxonomy" id="412755"/>
    <lineage>
        <taxon>unclassified sequences</taxon>
        <taxon>metagenomes</taxon>
        <taxon>ecological metagenomes</taxon>
    </lineage>
</organism>
<comment type="caution">
    <text evidence="1">The sequence shown here is derived from an EMBL/GenBank/DDBJ whole genome shotgun (WGS) entry which is preliminary data.</text>
</comment>
<evidence type="ECO:0000313" key="1">
    <source>
        <dbReference type="EMBL" id="GAG94486.1"/>
    </source>
</evidence>
<proteinExistence type="predicted"/>
<dbReference type="AlphaFoldDB" id="X1DDL6"/>
<feature type="non-terminal residue" evidence="1">
    <location>
        <position position="72"/>
    </location>
</feature>
<dbReference type="EMBL" id="BART01028886">
    <property type="protein sequence ID" value="GAG94486.1"/>
    <property type="molecule type" value="Genomic_DNA"/>
</dbReference>
<name>X1DDL6_9ZZZZ</name>
<reference evidence="1" key="1">
    <citation type="journal article" date="2014" name="Front. Microbiol.">
        <title>High frequency of phylogenetically diverse reductive dehalogenase-homologous genes in deep subseafloor sedimentary metagenomes.</title>
        <authorList>
            <person name="Kawai M."/>
            <person name="Futagami T."/>
            <person name="Toyoda A."/>
            <person name="Takaki Y."/>
            <person name="Nishi S."/>
            <person name="Hori S."/>
            <person name="Arai W."/>
            <person name="Tsubouchi T."/>
            <person name="Morono Y."/>
            <person name="Uchiyama I."/>
            <person name="Ito T."/>
            <person name="Fujiyama A."/>
            <person name="Inagaki F."/>
            <person name="Takami H."/>
        </authorList>
    </citation>
    <scope>NUCLEOTIDE SEQUENCE</scope>
    <source>
        <strain evidence="1">Expedition CK06-06</strain>
    </source>
</reference>
<sequence>MTNTDMSKKEAALLSLGGRLDNLINGVTKLGVAYFGAKAANHWSGAITGLVALRLAESGNAPAGIAGLATLG</sequence>